<protein>
    <submittedName>
        <fullName evidence="1">Uncharacterized protein</fullName>
    </submittedName>
</protein>
<name>A0A1G2I5H5_9BACT</name>
<evidence type="ECO:0000313" key="1">
    <source>
        <dbReference type="EMBL" id="OGZ69877.1"/>
    </source>
</evidence>
<accession>A0A1G2I5H5</accession>
<dbReference type="AlphaFoldDB" id="A0A1G2I5H5"/>
<proteinExistence type="predicted"/>
<comment type="caution">
    <text evidence="1">The sequence shown here is derived from an EMBL/GenBank/DDBJ whole genome shotgun (WGS) entry which is preliminary data.</text>
</comment>
<organism evidence="1 2">
    <name type="scientific">Candidatus Staskawiczbacteria bacterium RIFCSPHIGHO2_02_FULL_42_22</name>
    <dbReference type="NCBI Taxonomy" id="1802207"/>
    <lineage>
        <taxon>Bacteria</taxon>
        <taxon>Candidatus Staskawicziibacteriota</taxon>
    </lineage>
</organism>
<dbReference type="Proteomes" id="UP000178820">
    <property type="component" value="Unassembled WGS sequence"/>
</dbReference>
<gene>
    <name evidence="1" type="ORF">A3D44_03185</name>
</gene>
<evidence type="ECO:0000313" key="2">
    <source>
        <dbReference type="Proteomes" id="UP000178820"/>
    </source>
</evidence>
<dbReference type="EMBL" id="MHOT01000001">
    <property type="protein sequence ID" value="OGZ69877.1"/>
    <property type="molecule type" value="Genomic_DNA"/>
</dbReference>
<sequence>MTREEVFRKIGEVGLPEDTDVTLKALLALGANPSDVLQISEGFKTVLKGWQVARGEADSLSREVEILRRRLADLEKHRVSHVA</sequence>
<reference evidence="1 2" key="1">
    <citation type="journal article" date="2016" name="Nat. Commun.">
        <title>Thousands of microbial genomes shed light on interconnected biogeochemical processes in an aquifer system.</title>
        <authorList>
            <person name="Anantharaman K."/>
            <person name="Brown C.T."/>
            <person name="Hug L.A."/>
            <person name="Sharon I."/>
            <person name="Castelle C.J."/>
            <person name="Probst A.J."/>
            <person name="Thomas B.C."/>
            <person name="Singh A."/>
            <person name="Wilkins M.J."/>
            <person name="Karaoz U."/>
            <person name="Brodie E.L."/>
            <person name="Williams K.H."/>
            <person name="Hubbard S.S."/>
            <person name="Banfield J.F."/>
        </authorList>
    </citation>
    <scope>NUCLEOTIDE SEQUENCE [LARGE SCALE GENOMIC DNA]</scope>
</reference>